<evidence type="ECO:0000313" key="8">
    <source>
        <dbReference type="Proteomes" id="UP000660083"/>
    </source>
</evidence>
<evidence type="ECO:0000256" key="5">
    <source>
        <dbReference type="ARBA" id="ARBA00022989"/>
    </source>
</evidence>
<comment type="similarity">
    <text evidence="2">Belongs to the polysaccharide synthase family.</text>
</comment>
<protein>
    <submittedName>
        <fullName evidence="7">Lipopolysaccharide biosynthesis protein</fullName>
    </submittedName>
</protein>
<dbReference type="CDD" id="cd13127">
    <property type="entry name" value="MATE_tuaB_like"/>
    <property type="match status" value="1"/>
</dbReference>
<keyword evidence="3" id="KW-1003">Cell membrane</keyword>
<evidence type="ECO:0000256" key="4">
    <source>
        <dbReference type="ARBA" id="ARBA00022692"/>
    </source>
</evidence>
<dbReference type="InterPro" id="IPR050833">
    <property type="entry name" value="Poly_Biosynth_Transport"/>
</dbReference>
<dbReference type="PANTHER" id="PTHR30250:SF10">
    <property type="entry name" value="LIPOPOLYSACCHARIDE BIOSYNTHESIS PROTEIN WZXC"/>
    <property type="match status" value="1"/>
</dbReference>
<comment type="subcellular location">
    <subcellularLocation>
        <location evidence="1">Cell membrane</location>
        <topology evidence="1">Multi-pass membrane protein</topology>
    </subcellularLocation>
</comment>
<dbReference type="GO" id="GO:0005886">
    <property type="term" value="C:plasma membrane"/>
    <property type="evidence" value="ECO:0007669"/>
    <property type="project" value="UniProtKB-SubCell"/>
</dbReference>
<accession>A0A1C2NGD6</accession>
<evidence type="ECO:0000313" key="7">
    <source>
        <dbReference type="EMBL" id="MBK1444725.1"/>
    </source>
</evidence>
<dbReference type="Proteomes" id="UP000660083">
    <property type="component" value="Unassembled WGS sequence"/>
</dbReference>
<evidence type="ECO:0000256" key="3">
    <source>
        <dbReference type="ARBA" id="ARBA00022475"/>
    </source>
</evidence>
<keyword evidence="4" id="KW-0812">Transmembrane</keyword>
<reference evidence="7" key="1">
    <citation type="submission" date="2020-12" db="EMBL/GenBank/DDBJ databases">
        <authorList>
            <person name="Chopjitt P."/>
        </authorList>
    </citation>
    <scope>NUCLEOTIDE SEQUENCE</scope>
    <source>
        <strain evidence="7">AP1</strain>
    </source>
</reference>
<gene>
    <name evidence="7" type="ORF">JDA50_09815</name>
</gene>
<evidence type="ECO:0000256" key="6">
    <source>
        <dbReference type="ARBA" id="ARBA00023136"/>
    </source>
</evidence>
<dbReference type="RefSeq" id="WP_005071801.1">
    <property type="nucleotide sequence ID" value="NZ_AP024798.1"/>
</dbReference>
<sequence>MLLKNIFWIGLGQIVKIASQLIALFYLTSIVSPHAYGVLALAFVVVNFASLFSDMGTGTAIVQKKNITQTFINFLFRFNVFSGVCIMFLSFIAAFVMSWYYSMPELKIVIFLLSLLFPIVSLGIVHKAYLEKEQKFRLVMMVEIVSNVLALALAITLAKANFGVYSLVAQSLLQTILSTILFFKLSSIKVSLSNCDIKKEDKRGLLDFSGYLFLFNFLNYFSKNLDVILIGKFFSSAILGAYSVANRIMLFPIQNITFVVTRALLPNLMGKIENSEGVRKSYFDILFYILSLSAPLMMGLMVLSKNFVDVFFGEKWPYLHEMLFWLAPTAIIQSALSISGTILTAYGRTKLFFKLGLFSSVLMTIFYVVGTYWGIVSFVKFYFLANVINAFVVFYCMGVLLEFKLFELVIRVIKAIIPALLMTLVLALVLPYINFKSLQYDLFAAIFLGMAIYFICFYLCNIGQVNQFVKWSLRKLKI</sequence>
<proteinExistence type="inferred from homology"/>
<evidence type="ECO:0000256" key="2">
    <source>
        <dbReference type="ARBA" id="ARBA00007430"/>
    </source>
</evidence>
<organism evidence="7 8">
    <name type="scientific">Acinetobacter pittii</name>
    <name type="common">Acinetobacter genomosp. 3</name>
    <dbReference type="NCBI Taxonomy" id="48296"/>
    <lineage>
        <taxon>Bacteria</taxon>
        <taxon>Pseudomonadati</taxon>
        <taxon>Pseudomonadota</taxon>
        <taxon>Gammaproteobacteria</taxon>
        <taxon>Moraxellales</taxon>
        <taxon>Moraxellaceae</taxon>
        <taxon>Acinetobacter</taxon>
        <taxon>Acinetobacter calcoaceticus/baumannii complex</taxon>
    </lineage>
</organism>
<comment type="caution">
    <text evidence="7">The sequence shown here is derived from an EMBL/GenBank/DDBJ whole genome shotgun (WGS) entry which is preliminary data.</text>
</comment>
<evidence type="ECO:0000256" key="1">
    <source>
        <dbReference type="ARBA" id="ARBA00004651"/>
    </source>
</evidence>
<dbReference type="AlphaFoldDB" id="A0A1C2NGD6"/>
<dbReference type="PANTHER" id="PTHR30250">
    <property type="entry name" value="PST FAMILY PREDICTED COLANIC ACID TRANSPORTER"/>
    <property type="match status" value="1"/>
</dbReference>
<name>A0A1C2NGD6_ACIPI</name>
<dbReference type="Pfam" id="PF13440">
    <property type="entry name" value="Polysacc_synt_3"/>
    <property type="match status" value="1"/>
</dbReference>
<keyword evidence="6" id="KW-0472">Membrane</keyword>
<keyword evidence="5" id="KW-1133">Transmembrane helix</keyword>
<dbReference type="EMBL" id="JAEFCT010000007">
    <property type="protein sequence ID" value="MBK1444725.1"/>
    <property type="molecule type" value="Genomic_DNA"/>
</dbReference>